<sequence length="102" mass="11245">MSEVQSVNIDEVEAVEVVPGIMRRRLPATDHARGWVIDFAPGTQWPEVDVHEGEERYFVLSGEVIEGEVRYGAGSYVVLARGSSHQPRTEIGARMLGINLPA</sequence>
<keyword evidence="3" id="KW-1185">Reference proteome</keyword>
<name>A0ABP6Y9N6_9ACTN</name>
<dbReference type="InterPro" id="IPR014710">
    <property type="entry name" value="RmlC-like_jellyroll"/>
</dbReference>
<comment type="caution">
    <text evidence="2">The sequence shown here is derived from an EMBL/GenBank/DDBJ whole genome shotgun (WGS) entry which is preliminary data.</text>
</comment>
<evidence type="ECO:0000259" key="1">
    <source>
        <dbReference type="Pfam" id="PF12973"/>
    </source>
</evidence>
<dbReference type="SUPFAM" id="SSF51182">
    <property type="entry name" value="RmlC-like cupins"/>
    <property type="match status" value="1"/>
</dbReference>
<dbReference type="InterPro" id="IPR025979">
    <property type="entry name" value="ChrR-like_cupin_dom"/>
</dbReference>
<accession>A0ABP6Y9N6</accession>
<dbReference type="Pfam" id="PF12973">
    <property type="entry name" value="Cupin_7"/>
    <property type="match status" value="1"/>
</dbReference>
<gene>
    <name evidence="2" type="ORF">GCM10022419_070570</name>
</gene>
<reference evidence="3" key="1">
    <citation type="journal article" date="2019" name="Int. J. Syst. Evol. Microbiol.">
        <title>The Global Catalogue of Microorganisms (GCM) 10K type strain sequencing project: providing services to taxonomists for standard genome sequencing and annotation.</title>
        <authorList>
            <consortium name="The Broad Institute Genomics Platform"/>
            <consortium name="The Broad Institute Genome Sequencing Center for Infectious Disease"/>
            <person name="Wu L."/>
            <person name="Ma J."/>
        </authorList>
    </citation>
    <scope>NUCLEOTIDE SEQUENCE [LARGE SCALE GENOMIC DNA]</scope>
    <source>
        <strain evidence="3">JCM 17326</strain>
    </source>
</reference>
<dbReference type="EMBL" id="BAABDQ010000018">
    <property type="protein sequence ID" value="GAA3579010.1"/>
    <property type="molecule type" value="Genomic_DNA"/>
</dbReference>
<feature type="domain" description="ChrR-like cupin" evidence="1">
    <location>
        <begin position="6"/>
        <end position="89"/>
    </location>
</feature>
<organism evidence="2 3">
    <name type="scientific">Nonomuraea rosea</name>
    <dbReference type="NCBI Taxonomy" id="638574"/>
    <lineage>
        <taxon>Bacteria</taxon>
        <taxon>Bacillati</taxon>
        <taxon>Actinomycetota</taxon>
        <taxon>Actinomycetes</taxon>
        <taxon>Streptosporangiales</taxon>
        <taxon>Streptosporangiaceae</taxon>
        <taxon>Nonomuraea</taxon>
    </lineage>
</organism>
<dbReference type="Gene3D" id="2.60.120.10">
    <property type="entry name" value="Jelly Rolls"/>
    <property type="match status" value="1"/>
</dbReference>
<protein>
    <recommendedName>
        <fullName evidence="1">ChrR-like cupin domain-containing protein</fullName>
    </recommendedName>
</protein>
<dbReference type="RefSeq" id="WP_345568637.1">
    <property type="nucleotide sequence ID" value="NZ_BAABDQ010000018.1"/>
</dbReference>
<dbReference type="InterPro" id="IPR011051">
    <property type="entry name" value="RmlC_Cupin_sf"/>
</dbReference>
<proteinExistence type="predicted"/>
<evidence type="ECO:0000313" key="2">
    <source>
        <dbReference type="EMBL" id="GAA3579010.1"/>
    </source>
</evidence>
<dbReference type="Proteomes" id="UP001500630">
    <property type="component" value="Unassembled WGS sequence"/>
</dbReference>
<evidence type="ECO:0000313" key="3">
    <source>
        <dbReference type="Proteomes" id="UP001500630"/>
    </source>
</evidence>